<dbReference type="OrthoDB" id="273514at2"/>
<evidence type="ECO:0000259" key="1">
    <source>
        <dbReference type="Pfam" id="PF04664"/>
    </source>
</evidence>
<accession>A0A2P2DXT4</accession>
<dbReference type="Pfam" id="PF04664">
    <property type="entry name" value="OGFr_N"/>
    <property type="match status" value="1"/>
</dbReference>
<dbReference type="EMBL" id="BFBB01000003">
    <property type="protein sequence ID" value="GBF49448.1"/>
    <property type="molecule type" value="Genomic_DNA"/>
</dbReference>
<dbReference type="GO" id="GO:0016020">
    <property type="term" value="C:membrane"/>
    <property type="evidence" value="ECO:0007669"/>
    <property type="project" value="InterPro"/>
</dbReference>
<keyword evidence="3" id="KW-1185">Reference proteome</keyword>
<dbReference type="InterPro" id="IPR006757">
    <property type="entry name" value="OGF_rcpt"/>
</dbReference>
<comment type="caution">
    <text evidence="2">The sequence shown here is derived from an EMBL/GenBank/DDBJ whole genome shotgun (WGS) entry which is preliminary data.</text>
</comment>
<proteinExistence type="predicted"/>
<sequence>MWNMKYTSKIIEFYSLRIPDNRNRLLIDIWKQNNHWLEVTHDYIQWLFPLKEKSQFNENAPILKNEDIAEFSNNEFLKENLKKSFLVLLRFYGLRLREENRLFLTEYDESFQIRKNVWLTPGNHNHLRITRILKSLSLLALNDYAKSFFLCLEDIYKADKQKISKITFSFWKEAIE</sequence>
<dbReference type="PANTHER" id="PTHR14015:SF2">
    <property type="entry name" value="OPIOID GROWTH FACTOR RECEPTOR (OGFR) CONSERVED DOMAIN-CONTAINING PROTEIN"/>
    <property type="match status" value="1"/>
</dbReference>
<dbReference type="InterPro" id="IPR039574">
    <property type="entry name" value="OGFr"/>
</dbReference>
<gene>
    <name evidence="2" type="ORF">LPTSP4_09610</name>
</gene>
<dbReference type="Proteomes" id="UP000245133">
    <property type="component" value="Unassembled WGS sequence"/>
</dbReference>
<name>A0A2P2DXT4_9LEPT</name>
<evidence type="ECO:0000313" key="2">
    <source>
        <dbReference type="EMBL" id="GBF49448.1"/>
    </source>
</evidence>
<evidence type="ECO:0000313" key="3">
    <source>
        <dbReference type="Proteomes" id="UP000245133"/>
    </source>
</evidence>
<organism evidence="2 3">
    <name type="scientific">Leptospira ryugenii</name>
    <dbReference type="NCBI Taxonomy" id="1917863"/>
    <lineage>
        <taxon>Bacteria</taxon>
        <taxon>Pseudomonadati</taxon>
        <taxon>Spirochaetota</taxon>
        <taxon>Spirochaetia</taxon>
        <taxon>Leptospirales</taxon>
        <taxon>Leptospiraceae</taxon>
        <taxon>Leptospira</taxon>
    </lineage>
</organism>
<reference evidence="2 3" key="1">
    <citation type="submission" date="2018-02" db="EMBL/GenBank/DDBJ databases">
        <title>Novel Leptospira species isolated from soil and water in Japan.</title>
        <authorList>
            <person name="Nakao R."/>
            <person name="Masuzawa T."/>
        </authorList>
    </citation>
    <scope>NUCLEOTIDE SEQUENCE [LARGE SCALE GENOMIC DNA]</scope>
    <source>
        <strain evidence="2 3">YH101</strain>
    </source>
</reference>
<dbReference type="PANTHER" id="PTHR14015">
    <property type="entry name" value="OPIOID GROWTH FACTOR RECEPTOR OGFR ZETA-TYPE OPIOID RECEPTOR"/>
    <property type="match status" value="1"/>
</dbReference>
<protein>
    <submittedName>
        <fullName evidence="2">Opioid growth factor receptor</fullName>
    </submittedName>
</protein>
<dbReference type="AlphaFoldDB" id="A0A2P2DXT4"/>
<keyword evidence="2" id="KW-0675">Receptor</keyword>
<feature type="domain" description="Opioid growth factor receptor (OGFr) conserved" evidence="1">
    <location>
        <begin position="11"/>
        <end position="172"/>
    </location>
</feature>
<dbReference type="GO" id="GO:0140625">
    <property type="term" value="F:opioid growth factor receptor activity"/>
    <property type="evidence" value="ECO:0007669"/>
    <property type="project" value="InterPro"/>
</dbReference>